<proteinExistence type="predicted"/>
<dbReference type="Proteomes" id="UP000199628">
    <property type="component" value="Unassembled WGS sequence"/>
</dbReference>
<sequence length="515" mass="54160">MTYDAIVIGAGHNGLTAAATLARKGARVCVVEKNAKPGGMALSGTLDGVEMPRMAHLVYNLNPRVLSELGLSNVNLKPLKTVSLSPDGNHVVLDGNRATRVDGTPHPEATAYAARYDDLKRFSALLAPLAERSAPGVSFGGRKLDKFSELMAAARIGLKLKLLGRRNMREFLRILLSNVHDYTLDELSDGPIAGAMAADAVKGSWSGPRSPGSVLSLMYRMSGSGPAHVMGGIGKLTEALAEAAQSQAAEIRSGAGVARIFVAEDRAVGVLLDDGSELRARTVLSSIGALQSLKLAGVEHFDAETVTRLRNIRTKGTAAKINLVLGGVPTFSGLPSDLLGARIVIAPGSTYVEHAFNPAKYGEMSEAPVLEIVMPGQIEPGTTQPDRHGMSILFHYAPHDLEGGWTDAAHARLLDITLATLDAYAPGLRQLVVASEVLSPARIEAETGAPGGHWHHGEWSTDQMLTTRPASGLAHYRFAVRGLYLCGAATHPGGDVTGLPGRNAALQLLKDGACA</sequence>
<dbReference type="EMBL" id="FMZV01000009">
    <property type="protein sequence ID" value="SDD70663.1"/>
    <property type="molecule type" value="Genomic_DNA"/>
</dbReference>
<dbReference type="STRING" id="639004.SAMN04488239_109193"/>
<dbReference type="SUPFAM" id="SSF51905">
    <property type="entry name" value="FAD/NAD(P)-binding domain"/>
    <property type="match status" value="1"/>
</dbReference>
<evidence type="ECO:0000313" key="1">
    <source>
        <dbReference type="EMBL" id="SDD70663.1"/>
    </source>
</evidence>
<dbReference type="Pfam" id="PF13450">
    <property type="entry name" value="NAD_binding_8"/>
    <property type="match status" value="1"/>
</dbReference>
<reference evidence="2" key="1">
    <citation type="submission" date="2016-10" db="EMBL/GenBank/DDBJ databases">
        <authorList>
            <person name="Varghese N."/>
            <person name="Submissions S."/>
        </authorList>
    </citation>
    <scope>NUCLEOTIDE SEQUENCE [LARGE SCALE GENOMIC DNA]</scope>
    <source>
        <strain evidence="2">CGMCC 1.9108</strain>
    </source>
</reference>
<dbReference type="AlphaFoldDB" id="A0A1G6WYC7"/>
<evidence type="ECO:0000313" key="2">
    <source>
        <dbReference type="Proteomes" id="UP000199628"/>
    </source>
</evidence>
<name>A0A1G6WYC7_9RHOB</name>
<dbReference type="RefSeq" id="WP_245706528.1">
    <property type="nucleotide sequence ID" value="NZ_FMZV01000009.1"/>
</dbReference>
<dbReference type="PANTHER" id="PTHR10668:SF103">
    <property type="entry name" value="PYRIDINE NUCLEOTIDE-DISULFIDE OXIDOREDUCTASE DOMAIN-CONTAINING PROTEIN 2"/>
    <property type="match status" value="1"/>
</dbReference>
<organism evidence="1 2">
    <name type="scientific">Ruegeria marina</name>
    <dbReference type="NCBI Taxonomy" id="639004"/>
    <lineage>
        <taxon>Bacteria</taxon>
        <taxon>Pseudomonadati</taxon>
        <taxon>Pseudomonadota</taxon>
        <taxon>Alphaproteobacteria</taxon>
        <taxon>Rhodobacterales</taxon>
        <taxon>Roseobacteraceae</taxon>
        <taxon>Ruegeria</taxon>
    </lineage>
</organism>
<gene>
    <name evidence="1" type="ORF">SAMN04488239_109193</name>
</gene>
<keyword evidence="2" id="KW-1185">Reference proteome</keyword>
<dbReference type="InterPro" id="IPR036188">
    <property type="entry name" value="FAD/NAD-bd_sf"/>
</dbReference>
<dbReference type="PANTHER" id="PTHR10668">
    <property type="entry name" value="PHYTOENE DEHYDROGENASE"/>
    <property type="match status" value="1"/>
</dbReference>
<protein>
    <submittedName>
        <fullName evidence="1">Phytoene dehydrogenase-related protein</fullName>
    </submittedName>
</protein>
<accession>A0A1G6WYC7</accession>
<dbReference type="Gene3D" id="3.50.50.60">
    <property type="entry name" value="FAD/NAD(P)-binding domain"/>
    <property type="match status" value="2"/>
</dbReference>